<feature type="transmembrane region" description="Helical" evidence="1">
    <location>
        <begin position="21"/>
        <end position="43"/>
    </location>
</feature>
<evidence type="ECO:0000256" key="1">
    <source>
        <dbReference type="SAM" id="Phobius"/>
    </source>
</evidence>
<gene>
    <name evidence="2" type="ORF">RVIR1_13210</name>
</gene>
<keyword evidence="3" id="KW-1185">Reference proteome</keyword>
<protein>
    <submittedName>
        <fullName evidence="2">Uncharacterized protein</fullName>
    </submittedName>
</protein>
<dbReference type="RefSeq" id="WP_126323303.1">
    <property type="nucleotide sequence ID" value="NZ_AP018005.1"/>
</dbReference>
<feature type="transmembrane region" description="Helical" evidence="1">
    <location>
        <begin position="95"/>
        <end position="114"/>
    </location>
</feature>
<evidence type="ECO:0000313" key="2">
    <source>
        <dbReference type="EMBL" id="BBB15768.1"/>
    </source>
</evidence>
<keyword evidence="1" id="KW-0472">Membrane</keyword>
<dbReference type="AlphaFoldDB" id="A0A2Z5UW88"/>
<dbReference type="KEGG" id="rvi:RVIR1_13210"/>
<sequence>MIQSFSPKQARYLPGRVLQSSVLVIPSSIFDILSLALSATALTQAEINDKTWRDSFASLVLSSSSISVSSVLTVRSLSPMLTQVARTSLRVTGGVTAVVFIFAELSYAGASLLIEYQNYPLSLEQKFRVFWHGVASQAAPADVEVIKTKKDFLNRLADYSWNNLQRHSQNTIAYITGLGKIEIIRKSIVPTQTRRVYAYFPVWAAYFVQPTNPEIEEPRLMPDQAYIDLRYYTANHLEKILPDVPSSFTRHVCLPTCDEARLHCQEQPIIRQGFTCYNGLGLTDERRLAWFYNTSFPWYQAQNISLEQQDENFPSLVCEDYPRVYIDLDLITGGVIYGTSAWENVFFINQTGTTKLYGGNFTNNFFLLYDKTFYGSIYGGLSAKNMLDLSGLLTELTVFIGKKLILFSTMTDAFYATLYQKFINTDFFFTQDTPTAITTDAINYYRGMIKNTDWIDCRQQPQLRILDTQGGQSAHRPDILVACQRAVVSGHVDIRGNLSEAAYYHVDTRLPGYARFYIGAPRIFLIFEHSALLMETDSIHYQIDNNQLIWVVQSQADKNNTAPFTVELQHYLTALLSWINFTVKFKQELFYPQHPKQI</sequence>
<keyword evidence="1" id="KW-1133">Transmembrane helix</keyword>
<name>A0A2Z5UW88_9COXI</name>
<accession>A0A2Z5UW88</accession>
<organism evidence="2 3">
    <name type="scientific">Candidatus Rickettsiella viridis</name>
    <dbReference type="NCBI Taxonomy" id="676208"/>
    <lineage>
        <taxon>Bacteria</taxon>
        <taxon>Pseudomonadati</taxon>
        <taxon>Pseudomonadota</taxon>
        <taxon>Gammaproteobacteria</taxon>
        <taxon>Legionellales</taxon>
        <taxon>Coxiellaceae</taxon>
        <taxon>Rickettsiella</taxon>
    </lineage>
</organism>
<feature type="transmembrane region" description="Helical" evidence="1">
    <location>
        <begin position="55"/>
        <end position="74"/>
    </location>
</feature>
<dbReference type="Proteomes" id="UP000282483">
    <property type="component" value="Chromosome"/>
</dbReference>
<dbReference type="EMBL" id="AP018005">
    <property type="protein sequence ID" value="BBB15768.1"/>
    <property type="molecule type" value="Genomic_DNA"/>
</dbReference>
<keyword evidence="1" id="KW-0812">Transmembrane</keyword>
<reference evidence="2 3" key="1">
    <citation type="submission" date="2017-03" db="EMBL/GenBank/DDBJ databases">
        <title>The genome sequence of Candidatus Rickettsiella viridis.</title>
        <authorList>
            <person name="Nikoh N."/>
            <person name="Tsuchida T."/>
            <person name="Yamaguchi K."/>
            <person name="Maeda T."/>
            <person name="Shigenobu S."/>
            <person name="Fukatsu T."/>
        </authorList>
    </citation>
    <scope>NUCLEOTIDE SEQUENCE [LARGE SCALE GENOMIC DNA]</scope>
    <source>
        <strain evidence="2 3">Ap-RA04</strain>
    </source>
</reference>
<proteinExistence type="predicted"/>
<evidence type="ECO:0000313" key="3">
    <source>
        <dbReference type="Proteomes" id="UP000282483"/>
    </source>
</evidence>